<dbReference type="CDD" id="cd14667">
    <property type="entry name" value="3D_containing_proteins"/>
    <property type="match status" value="1"/>
</dbReference>
<keyword evidence="2" id="KW-1185">Reference proteome</keyword>
<dbReference type="InterPro" id="IPR059180">
    <property type="entry name" value="3D_YorM"/>
</dbReference>
<dbReference type="EMBL" id="BLVO01000013">
    <property type="protein sequence ID" value="GFM33665.1"/>
    <property type="molecule type" value="Genomic_DNA"/>
</dbReference>
<name>A0A7J0BKK6_9BACT</name>
<sequence>MKTQQEKITQIQELMESGYTQTVLALKISMANKDTIKSMQRKKIVRVTAYSPRLEETDETPLITASNRKVRHGIVAVSRDLFDQGWVFGRKIYIKKLGIFTIEDLMAGSKRNQIDIFMFDTEQALHFGKRTMEAHLLSDDAGDCPVEETAQLGTDTLYSMN</sequence>
<evidence type="ECO:0000313" key="1">
    <source>
        <dbReference type="EMBL" id="GFM33665.1"/>
    </source>
</evidence>
<accession>A0A7J0BKK6</accession>
<protein>
    <recommendedName>
        <fullName evidence="3">3D domain-containing protein</fullName>
    </recommendedName>
</protein>
<dbReference type="AlphaFoldDB" id="A0A7J0BKK6"/>
<proteinExistence type="predicted"/>
<reference evidence="1 2" key="1">
    <citation type="submission" date="2020-05" db="EMBL/GenBank/DDBJ databases">
        <title>Draft genome sequence of Desulfovibrio sp. strain HN2T.</title>
        <authorList>
            <person name="Ueno A."/>
            <person name="Tamazawa S."/>
            <person name="Tamamura S."/>
            <person name="Murakami T."/>
            <person name="Kiyama T."/>
            <person name="Inomata H."/>
            <person name="Amano Y."/>
            <person name="Miyakawa K."/>
            <person name="Tamaki H."/>
            <person name="Naganuma T."/>
            <person name="Kaneko K."/>
        </authorList>
    </citation>
    <scope>NUCLEOTIDE SEQUENCE [LARGE SCALE GENOMIC DNA]</scope>
    <source>
        <strain evidence="1 2">HN2</strain>
    </source>
</reference>
<evidence type="ECO:0008006" key="3">
    <source>
        <dbReference type="Google" id="ProtNLM"/>
    </source>
</evidence>
<gene>
    <name evidence="1" type="ORF">DSM101010T_20300</name>
</gene>
<evidence type="ECO:0000313" key="2">
    <source>
        <dbReference type="Proteomes" id="UP000503840"/>
    </source>
</evidence>
<comment type="caution">
    <text evidence="1">The sequence shown here is derived from an EMBL/GenBank/DDBJ whole genome shotgun (WGS) entry which is preliminary data.</text>
</comment>
<organism evidence="1 2">
    <name type="scientific">Desulfovibrio subterraneus</name>
    <dbReference type="NCBI Taxonomy" id="2718620"/>
    <lineage>
        <taxon>Bacteria</taxon>
        <taxon>Pseudomonadati</taxon>
        <taxon>Thermodesulfobacteriota</taxon>
        <taxon>Desulfovibrionia</taxon>
        <taxon>Desulfovibrionales</taxon>
        <taxon>Desulfovibrionaceae</taxon>
        <taxon>Desulfovibrio</taxon>
    </lineage>
</organism>
<dbReference type="Proteomes" id="UP000503840">
    <property type="component" value="Unassembled WGS sequence"/>
</dbReference>